<feature type="domain" description="C2H2-type" evidence="13">
    <location>
        <begin position="613"/>
        <end position="640"/>
    </location>
</feature>
<keyword evidence="8" id="KW-0238">DNA-binding</keyword>
<keyword evidence="10" id="KW-0539">Nucleus</keyword>
<dbReference type="PROSITE" id="PS50157">
    <property type="entry name" value="ZINC_FINGER_C2H2_2"/>
    <property type="match status" value="10"/>
</dbReference>
<comment type="subcellular location">
    <subcellularLocation>
        <location evidence="1">Nucleus</location>
    </subcellularLocation>
</comment>
<keyword evidence="9" id="KW-0804">Transcription</keyword>
<dbReference type="FunFam" id="3.30.160.60:FF:002455">
    <property type="entry name" value="FI03704p"/>
    <property type="match status" value="1"/>
</dbReference>
<evidence type="ECO:0000256" key="5">
    <source>
        <dbReference type="ARBA" id="ARBA00022771"/>
    </source>
</evidence>
<evidence type="ECO:0000256" key="12">
    <source>
        <dbReference type="PROSITE-ProRule" id="PRU01263"/>
    </source>
</evidence>
<keyword evidence="5 11" id="KW-0863">Zinc-finger</keyword>
<feature type="domain" description="C2H2-type" evidence="13">
    <location>
        <begin position="669"/>
        <end position="696"/>
    </location>
</feature>
<reference evidence="15" key="1">
    <citation type="submission" date="2016-12" db="EMBL/GenBank/DDBJ databases">
        <title>An insight into the sialome and mialome of the sand fly, Nyssomyia neivai.</title>
        <authorList>
            <person name="Sebastian V."/>
            <person name="Goulart T.M."/>
            <person name="Oliveira W."/>
            <person name="Calvo E."/>
            <person name="Oliveira L.F."/>
            <person name="Pinto M.C."/>
            <person name="Rosselino A.M."/>
            <person name="Ribeiro J.M."/>
        </authorList>
    </citation>
    <scope>NUCLEOTIDE SEQUENCE</scope>
</reference>
<evidence type="ECO:0000256" key="1">
    <source>
        <dbReference type="ARBA" id="ARBA00004123"/>
    </source>
</evidence>
<keyword evidence="6 12" id="KW-0862">Zinc</keyword>
<protein>
    <recommendedName>
        <fullName evidence="16">C2h2-type zn-finger protein</fullName>
    </recommendedName>
</protein>
<dbReference type="PANTHER" id="PTHR24408">
    <property type="entry name" value="ZINC FINGER PROTEIN"/>
    <property type="match status" value="1"/>
</dbReference>
<dbReference type="FunFam" id="3.30.160.60:FF:000759">
    <property type="entry name" value="zinc finger protein 16"/>
    <property type="match status" value="1"/>
</dbReference>
<dbReference type="FunFam" id="3.30.160.60:FF:000100">
    <property type="entry name" value="Zinc finger 45-like"/>
    <property type="match status" value="1"/>
</dbReference>
<feature type="domain" description="C2H2-type" evidence="13">
    <location>
        <begin position="553"/>
        <end position="580"/>
    </location>
</feature>
<dbReference type="FunFam" id="3.30.160.60:FF:000075">
    <property type="entry name" value="Putative zinc finger protein 536"/>
    <property type="match status" value="1"/>
</dbReference>
<dbReference type="Pfam" id="PF07776">
    <property type="entry name" value="zf-AD"/>
    <property type="match status" value="1"/>
</dbReference>
<feature type="domain" description="ZAD" evidence="14">
    <location>
        <begin position="15"/>
        <end position="89"/>
    </location>
</feature>
<dbReference type="GO" id="GO:0000981">
    <property type="term" value="F:DNA-binding transcription factor activity, RNA polymerase II-specific"/>
    <property type="evidence" value="ECO:0007669"/>
    <property type="project" value="TreeGrafter"/>
</dbReference>
<dbReference type="PANTHER" id="PTHR24408:SF58">
    <property type="entry name" value="TRANSCRIPTION FACTOR (TFIIIA), PUTATIVE (AFU_ORTHOLOGUE AFUA_1G05150)-RELATED"/>
    <property type="match status" value="1"/>
</dbReference>
<dbReference type="InterPro" id="IPR036236">
    <property type="entry name" value="Znf_C2H2_sf"/>
</dbReference>
<evidence type="ECO:0000256" key="2">
    <source>
        <dbReference type="ARBA" id="ARBA00006991"/>
    </source>
</evidence>
<evidence type="ECO:0000256" key="6">
    <source>
        <dbReference type="ARBA" id="ARBA00022833"/>
    </source>
</evidence>
<evidence type="ECO:0000256" key="10">
    <source>
        <dbReference type="ARBA" id="ARBA00023242"/>
    </source>
</evidence>
<feature type="binding site" evidence="12">
    <location>
        <position position="20"/>
    </location>
    <ligand>
        <name>Zn(2+)</name>
        <dbReference type="ChEBI" id="CHEBI:29105"/>
    </ligand>
</feature>
<dbReference type="Pfam" id="PF13912">
    <property type="entry name" value="zf-C2H2_6"/>
    <property type="match status" value="1"/>
</dbReference>
<evidence type="ECO:0000256" key="7">
    <source>
        <dbReference type="ARBA" id="ARBA00023015"/>
    </source>
</evidence>
<dbReference type="SUPFAM" id="SSF57667">
    <property type="entry name" value="beta-beta-alpha zinc fingers"/>
    <property type="match status" value="6"/>
</dbReference>
<feature type="binding site" evidence="12">
    <location>
        <position position="62"/>
    </location>
    <ligand>
        <name>Zn(2+)</name>
        <dbReference type="ChEBI" id="CHEBI:29105"/>
    </ligand>
</feature>
<sequence>MDVVGEVILEYNIEKLCRLCLKEDENVRSIFGKENGQTFTEIIMACAGIQIQENDGMPDKMCGLCEGHVESAYKFRTKVQANDASLREFMVHKFPERFKSNEIHPNTLEGNPILDLKPDQEFQNVEFTLSIEPDVSFGVDMDTDVAGEEVIEYLETDDDLKPVFESVSEEQSQEENAMVCHVCNDGFSDINELKEHIESTHTRHKVKQCRTCRTQFRIKAQSKKVNAEQEDLVEAEQSRDKEACSQCDKKFPTVDALKAHLQVSHKKQKRRGRPSLKDIEVRNQLSNLKDEEEKQNKIFQMIQEYSPEGVVALCRICDMTFGKICQLRTHLNKHTCMDSFADVNLTTKCYLFDNTKIMPDMETNESLINYVMNEICTGNCSRFYQITNGNGHEFELSDSDSAESSIEEFLDGDRRQHQCSACQQIFDRLYKILAHMRLDHIESDFTAKCPQCTRVFPNDALLAKHTRLQCHNKEKMYFCRICKIKFMWESSHEKHHQNFHANRTLVAKGRRDKVAKGKPREKSFPCSICSKAFYRQEHLDRHVKIHMPSEKKFECTVCQKKFNRKDNLRSHMRVHKDIKEDTDKHLCVYCGRSFSNSSNLIVHMRRHTGEKPYRCDLCDKGFPRSSDLQCHRRTHTGEKPCLCTICGKGFSRSNKLVRHMRIHTGVRPYKCTYCDRAFTQSNDLTLHIRRHTGDKPYVCGICGDRFIQGTALAAHRRMQGHYEEVNQPTPFSSISVNNPNRFTNANRVNRIGIPPTTQSGQQSQPTTLIITPSTQVTELANIKTEKVQNEAIVIPMNALTQNRPSSPLNPTITRIHVNSAGFPTNGQIFSSFEVTSLLSMPHYQMQQQTTDTQQQQNQQGYN</sequence>
<evidence type="ECO:0008006" key="16">
    <source>
        <dbReference type="Google" id="ProtNLM"/>
    </source>
</evidence>
<dbReference type="GO" id="GO:0005634">
    <property type="term" value="C:nucleus"/>
    <property type="evidence" value="ECO:0007669"/>
    <property type="project" value="UniProtKB-SubCell"/>
</dbReference>
<keyword evidence="3 12" id="KW-0479">Metal-binding</keyword>
<dbReference type="SUPFAM" id="SSF57716">
    <property type="entry name" value="Glucocorticoid receptor-like (DNA-binding domain)"/>
    <property type="match status" value="1"/>
</dbReference>
<evidence type="ECO:0000256" key="9">
    <source>
        <dbReference type="ARBA" id="ARBA00023163"/>
    </source>
</evidence>
<evidence type="ECO:0000313" key="15">
    <source>
        <dbReference type="EMBL" id="JAV06381.1"/>
    </source>
</evidence>
<dbReference type="PROSITE" id="PS51915">
    <property type="entry name" value="ZAD"/>
    <property type="match status" value="1"/>
</dbReference>
<dbReference type="FunFam" id="3.30.160.60:FF:000303">
    <property type="entry name" value="Zinc finger protein 41"/>
    <property type="match status" value="1"/>
</dbReference>
<evidence type="ECO:0000259" key="14">
    <source>
        <dbReference type="PROSITE" id="PS51915"/>
    </source>
</evidence>
<dbReference type="AlphaFoldDB" id="A0A1L8DIX4"/>
<feature type="domain" description="C2H2-type" evidence="13">
    <location>
        <begin position="641"/>
        <end position="668"/>
    </location>
</feature>
<dbReference type="FunFam" id="3.30.160.60:FF:000512">
    <property type="entry name" value="zinc finger protein 197 isoform X1"/>
    <property type="match status" value="1"/>
</dbReference>
<evidence type="ECO:0000256" key="3">
    <source>
        <dbReference type="ARBA" id="ARBA00022723"/>
    </source>
</evidence>
<dbReference type="Gene3D" id="3.30.160.60">
    <property type="entry name" value="Classic Zinc Finger"/>
    <property type="match status" value="10"/>
</dbReference>
<feature type="binding site" evidence="12">
    <location>
        <position position="17"/>
    </location>
    <ligand>
        <name>Zn(2+)</name>
        <dbReference type="ChEBI" id="CHEBI:29105"/>
    </ligand>
</feature>
<dbReference type="PROSITE" id="PS00028">
    <property type="entry name" value="ZINC_FINGER_C2H2_1"/>
    <property type="match status" value="13"/>
</dbReference>
<dbReference type="FunFam" id="3.30.160.60:FF:000478">
    <property type="entry name" value="Zinc finger protein 133"/>
    <property type="match status" value="1"/>
</dbReference>
<proteinExistence type="inferred from homology"/>
<dbReference type="SMART" id="SM00868">
    <property type="entry name" value="zf-AD"/>
    <property type="match status" value="1"/>
</dbReference>
<keyword evidence="7" id="KW-0805">Transcription regulation</keyword>
<feature type="domain" description="C2H2-type" evidence="13">
    <location>
        <begin position="697"/>
        <end position="726"/>
    </location>
</feature>
<dbReference type="InterPro" id="IPR013087">
    <property type="entry name" value="Znf_C2H2_type"/>
</dbReference>
<feature type="domain" description="C2H2-type" evidence="13">
    <location>
        <begin position="178"/>
        <end position="206"/>
    </location>
</feature>
<dbReference type="GO" id="GO:0008270">
    <property type="term" value="F:zinc ion binding"/>
    <property type="evidence" value="ECO:0007669"/>
    <property type="project" value="UniProtKB-UniRule"/>
</dbReference>
<feature type="domain" description="C2H2-type" evidence="13">
    <location>
        <begin position="524"/>
        <end position="551"/>
    </location>
</feature>
<evidence type="ECO:0000256" key="11">
    <source>
        <dbReference type="PROSITE-ProRule" id="PRU00042"/>
    </source>
</evidence>
<dbReference type="EMBL" id="GFDF01007703">
    <property type="protein sequence ID" value="JAV06381.1"/>
    <property type="molecule type" value="Transcribed_RNA"/>
</dbReference>
<comment type="similarity">
    <text evidence="2">Belongs to the krueppel C2H2-type zinc-finger protein family.</text>
</comment>
<dbReference type="InterPro" id="IPR012934">
    <property type="entry name" value="Znf_AD"/>
</dbReference>
<evidence type="ECO:0000256" key="8">
    <source>
        <dbReference type="ARBA" id="ARBA00023125"/>
    </source>
</evidence>
<evidence type="ECO:0000259" key="13">
    <source>
        <dbReference type="PROSITE" id="PS50157"/>
    </source>
</evidence>
<dbReference type="Gene3D" id="3.40.1800.20">
    <property type="match status" value="1"/>
</dbReference>
<organism evidence="15">
    <name type="scientific">Nyssomyia neivai</name>
    <dbReference type="NCBI Taxonomy" id="330878"/>
    <lineage>
        <taxon>Eukaryota</taxon>
        <taxon>Metazoa</taxon>
        <taxon>Ecdysozoa</taxon>
        <taxon>Arthropoda</taxon>
        <taxon>Hexapoda</taxon>
        <taxon>Insecta</taxon>
        <taxon>Pterygota</taxon>
        <taxon>Neoptera</taxon>
        <taxon>Endopterygota</taxon>
        <taxon>Diptera</taxon>
        <taxon>Nematocera</taxon>
        <taxon>Psychodoidea</taxon>
        <taxon>Psychodidae</taxon>
        <taxon>Nyssomyia</taxon>
    </lineage>
</organism>
<feature type="domain" description="C2H2-type" evidence="13">
    <location>
        <begin position="447"/>
        <end position="476"/>
    </location>
</feature>
<feature type="binding site" evidence="12">
    <location>
        <position position="65"/>
    </location>
    <ligand>
        <name>Zn(2+)</name>
        <dbReference type="ChEBI" id="CHEBI:29105"/>
    </ligand>
</feature>
<name>A0A1L8DIX4_9DIPT</name>
<feature type="domain" description="C2H2-type" evidence="13">
    <location>
        <begin position="242"/>
        <end position="270"/>
    </location>
</feature>
<dbReference type="SMART" id="SM00355">
    <property type="entry name" value="ZnF_C2H2"/>
    <property type="match status" value="13"/>
</dbReference>
<feature type="domain" description="C2H2-type" evidence="13">
    <location>
        <begin position="585"/>
        <end position="612"/>
    </location>
</feature>
<evidence type="ECO:0000256" key="4">
    <source>
        <dbReference type="ARBA" id="ARBA00022737"/>
    </source>
</evidence>
<dbReference type="Pfam" id="PF00096">
    <property type="entry name" value="zf-C2H2"/>
    <property type="match status" value="6"/>
</dbReference>
<keyword evidence="4" id="KW-0677">Repeat</keyword>
<accession>A0A1L8DIX4</accession>
<dbReference type="GO" id="GO:1990837">
    <property type="term" value="F:sequence-specific double-stranded DNA binding"/>
    <property type="evidence" value="ECO:0007669"/>
    <property type="project" value="UniProtKB-ARBA"/>
</dbReference>